<evidence type="ECO:0000313" key="2">
    <source>
        <dbReference type="Proteomes" id="UP001291309"/>
    </source>
</evidence>
<dbReference type="EMBL" id="JAXIVS010000023">
    <property type="protein sequence ID" value="MDY7232828.1"/>
    <property type="molecule type" value="Genomic_DNA"/>
</dbReference>
<protein>
    <submittedName>
        <fullName evidence="1">Uncharacterized protein</fullName>
    </submittedName>
</protein>
<name>A0ABU5HJ07_9BACT</name>
<dbReference type="Proteomes" id="UP001291309">
    <property type="component" value="Unassembled WGS sequence"/>
</dbReference>
<comment type="caution">
    <text evidence="1">The sequence shown here is derived from an EMBL/GenBank/DDBJ whole genome shotgun (WGS) entry which is preliminary data.</text>
</comment>
<organism evidence="1 2">
    <name type="scientific">Hyalangium rubrum</name>
    <dbReference type="NCBI Taxonomy" id="3103134"/>
    <lineage>
        <taxon>Bacteria</taxon>
        <taxon>Pseudomonadati</taxon>
        <taxon>Myxococcota</taxon>
        <taxon>Myxococcia</taxon>
        <taxon>Myxococcales</taxon>
        <taxon>Cystobacterineae</taxon>
        <taxon>Archangiaceae</taxon>
        <taxon>Hyalangium</taxon>
    </lineage>
</organism>
<sequence length="48" mass="4998">MGSPEFYAAEARRKLVVGFIISHAHPVIPVKVMASGPAQSATSWSSGA</sequence>
<accession>A0ABU5HJ07</accession>
<keyword evidence="2" id="KW-1185">Reference proteome</keyword>
<gene>
    <name evidence="1" type="ORF">SYV04_40955</name>
</gene>
<reference evidence="1 2" key="1">
    <citation type="submission" date="2023-12" db="EMBL/GenBank/DDBJ databases">
        <title>the genome sequence of Hyalangium sp. s54d21.</title>
        <authorList>
            <person name="Zhang X."/>
        </authorList>
    </citation>
    <scope>NUCLEOTIDE SEQUENCE [LARGE SCALE GENOMIC DNA]</scope>
    <source>
        <strain evidence="2">s54d21</strain>
    </source>
</reference>
<dbReference type="RefSeq" id="WP_321551541.1">
    <property type="nucleotide sequence ID" value="NZ_JAXIVS010000023.1"/>
</dbReference>
<proteinExistence type="predicted"/>
<evidence type="ECO:0000313" key="1">
    <source>
        <dbReference type="EMBL" id="MDY7232828.1"/>
    </source>
</evidence>